<feature type="signal peptide" evidence="1">
    <location>
        <begin position="1"/>
        <end position="17"/>
    </location>
</feature>
<dbReference type="Proteomes" id="UP000235965">
    <property type="component" value="Unassembled WGS sequence"/>
</dbReference>
<evidence type="ECO:0000256" key="1">
    <source>
        <dbReference type="SAM" id="SignalP"/>
    </source>
</evidence>
<sequence>MFRLVLLLVAIGKLAWCDSPPPYPPNLDRCASVFCVGVNREDCPGEYLDYHPPERCCSVCTVYKGLNESCARNQFPITVKCRSPYICKNDICVE</sequence>
<protein>
    <recommendedName>
        <fullName evidence="4">Single domain-containing protein</fullName>
    </recommendedName>
</protein>
<evidence type="ECO:0000313" key="3">
    <source>
        <dbReference type="Proteomes" id="UP000235965"/>
    </source>
</evidence>
<gene>
    <name evidence="2" type="ORF">B7P43_G18107</name>
</gene>
<name>A0A2J7QIF1_9NEOP</name>
<evidence type="ECO:0000313" key="2">
    <source>
        <dbReference type="EMBL" id="PNF28352.1"/>
    </source>
</evidence>
<reference evidence="2 3" key="1">
    <citation type="submission" date="2017-12" db="EMBL/GenBank/DDBJ databases">
        <title>Hemimetabolous genomes reveal molecular basis of termite eusociality.</title>
        <authorList>
            <person name="Harrison M.C."/>
            <person name="Jongepier E."/>
            <person name="Robertson H.M."/>
            <person name="Arning N."/>
            <person name="Bitard-Feildel T."/>
            <person name="Chao H."/>
            <person name="Childers C.P."/>
            <person name="Dinh H."/>
            <person name="Doddapaneni H."/>
            <person name="Dugan S."/>
            <person name="Gowin J."/>
            <person name="Greiner C."/>
            <person name="Han Y."/>
            <person name="Hu H."/>
            <person name="Hughes D.S.T."/>
            <person name="Huylmans A.-K."/>
            <person name="Kemena C."/>
            <person name="Kremer L.P.M."/>
            <person name="Lee S.L."/>
            <person name="Lopez-Ezquerra A."/>
            <person name="Mallet L."/>
            <person name="Monroy-Kuhn J.M."/>
            <person name="Moser A."/>
            <person name="Murali S.C."/>
            <person name="Muzny D.M."/>
            <person name="Otani S."/>
            <person name="Piulachs M.-D."/>
            <person name="Poelchau M."/>
            <person name="Qu J."/>
            <person name="Schaub F."/>
            <person name="Wada-Katsumata A."/>
            <person name="Worley K.C."/>
            <person name="Xie Q."/>
            <person name="Ylla G."/>
            <person name="Poulsen M."/>
            <person name="Gibbs R.A."/>
            <person name="Schal C."/>
            <person name="Richards S."/>
            <person name="Belles X."/>
            <person name="Korb J."/>
            <person name="Bornberg-Bauer E."/>
        </authorList>
    </citation>
    <scope>NUCLEOTIDE SEQUENCE [LARGE SCALE GENOMIC DNA]</scope>
    <source>
        <tissue evidence="2">Whole body</tissue>
    </source>
</reference>
<dbReference type="AlphaFoldDB" id="A0A2J7QIF1"/>
<comment type="caution">
    <text evidence="2">The sequence shown here is derived from an EMBL/GenBank/DDBJ whole genome shotgun (WGS) entry which is preliminary data.</text>
</comment>
<keyword evidence="3" id="KW-1185">Reference proteome</keyword>
<keyword evidence="1" id="KW-0732">Signal</keyword>
<dbReference type="InParanoid" id="A0A2J7QIF1"/>
<organism evidence="2 3">
    <name type="scientific">Cryptotermes secundus</name>
    <dbReference type="NCBI Taxonomy" id="105785"/>
    <lineage>
        <taxon>Eukaryota</taxon>
        <taxon>Metazoa</taxon>
        <taxon>Ecdysozoa</taxon>
        <taxon>Arthropoda</taxon>
        <taxon>Hexapoda</taxon>
        <taxon>Insecta</taxon>
        <taxon>Pterygota</taxon>
        <taxon>Neoptera</taxon>
        <taxon>Polyneoptera</taxon>
        <taxon>Dictyoptera</taxon>
        <taxon>Blattodea</taxon>
        <taxon>Blattoidea</taxon>
        <taxon>Termitoidae</taxon>
        <taxon>Kalotermitidae</taxon>
        <taxon>Cryptotermitinae</taxon>
        <taxon>Cryptotermes</taxon>
    </lineage>
</organism>
<proteinExistence type="predicted"/>
<dbReference type="EMBL" id="NEVH01013652">
    <property type="protein sequence ID" value="PNF28352.1"/>
    <property type="molecule type" value="Genomic_DNA"/>
</dbReference>
<evidence type="ECO:0008006" key="4">
    <source>
        <dbReference type="Google" id="ProtNLM"/>
    </source>
</evidence>
<feature type="chain" id="PRO_5014370156" description="Single domain-containing protein" evidence="1">
    <location>
        <begin position="18"/>
        <end position="94"/>
    </location>
</feature>
<accession>A0A2J7QIF1</accession>